<accession>A0A6D2KB50</accession>
<feature type="compositionally biased region" description="Basic residues" evidence="1">
    <location>
        <begin position="201"/>
        <end position="211"/>
    </location>
</feature>
<sequence length="257" mass="28834">MFLSFHIAAWKCAGNLYPGTFAFLALVMGWILRVVGWSFLAVRPVYVLTTSHYPLKTWTNPSLQGAGLPRREDPVRRDGLHRQKGTKALLRPHHAARRNLPRVTSPKRSYTKRVKTVQTALSRISRAHRPRNERPRSSRARQVSAKSTAELTSRPGKAIPRSAASSPPQAVHDRARAGKQSLAAAQTHVPRPTHPSEQGHRPRPAKFHRPTFHPSDHAADRKLSATIVPTVRWPTRSDDGRSSRPTVRTPRSTRSPF</sequence>
<proteinExistence type="predicted"/>
<dbReference type="EMBL" id="CACVBM020001441">
    <property type="protein sequence ID" value="CAA7050283.1"/>
    <property type="molecule type" value="Genomic_DNA"/>
</dbReference>
<dbReference type="Proteomes" id="UP000467841">
    <property type="component" value="Unassembled WGS sequence"/>
</dbReference>
<protein>
    <submittedName>
        <fullName evidence="3">Uncharacterized protein</fullName>
    </submittedName>
</protein>
<feature type="compositionally biased region" description="Basic and acidic residues" evidence="1">
    <location>
        <begin position="69"/>
        <end position="81"/>
    </location>
</feature>
<keyword evidence="2" id="KW-0812">Transmembrane</keyword>
<gene>
    <name evidence="3" type="ORF">MERR_LOCUS37518</name>
</gene>
<feature type="transmembrane region" description="Helical" evidence="2">
    <location>
        <begin position="20"/>
        <end position="42"/>
    </location>
</feature>
<keyword evidence="2" id="KW-0472">Membrane</keyword>
<dbReference type="AlphaFoldDB" id="A0A6D2KB50"/>
<evidence type="ECO:0000256" key="1">
    <source>
        <dbReference type="SAM" id="MobiDB-lite"/>
    </source>
</evidence>
<reference evidence="3" key="1">
    <citation type="submission" date="2020-01" db="EMBL/GenBank/DDBJ databases">
        <authorList>
            <person name="Mishra B."/>
        </authorList>
    </citation>
    <scope>NUCLEOTIDE SEQUENCE [LARGE SCALE GENOMIC DNA]</scope>
</reference>
<evidence type="ECO:0000256" key="2">
    <source>
        <dbReference type="SAM" id="Phobius"/>
    </source>
</evidence>
<organism evidence="3 4">
    <name type="scientific">Microthlaspi erraticum</name>
    <dbReference type="NCBI Taxonomy" id="1685480"/>
    <lineage>
        <taxon>Eukaryota</taxon>
        <taxon>Viridiplantae</taxon>
        <taxon>Streptophyta</taxon>
        <taxon>Embryophyta</taxon>
        <taxon>Tracheophyta</taxon>
        <taxon>Spermatophyta</taxon>
        <taxon>Magnoliopsida</taxon>
        <taxon>eudicotyledons</taxon>
        <taxon>Gunneridae</taxon>
        <taxon>Pentapetalae</taxon>
        <taxon>rosids</taxon>
        <taxon>malvids</taxon>
        <taxon>Brassicales</taxon>
        <taxon>Brassicaceae</taxon>
        <taxon>Coluteocarpeae</taxon>
        <taxon>Microthlaspi</taxon>
    </lineage>
</organism>
<evidence type="ECO:0000313" key="4">
    <source>
        <dbReference type="Proteomes" id="UP000467841"/>
    </source>
</evidence>
<comment type="caution">
    <text evidence="3">The sequence shown here is derived from an EMBL/GenBank/DDBJ whole genome shotgun (WGS) entry which is preliminary data.</text>
</comment>
<keyword evidence="2" id="KW-1133">Transmembrane helix</keyword>
<evidence type="ECO:0000313" key="3">
    <source>
        <dbReference type="EMBL" id="CAA7050283.1"/>
    </source>
</evidence>
<keyword evidence="4" id="KW-1185">Reference proteome</keyword>
<feature type="compositionally biased region" description="Basic and acidic residues" evidence="1">
    <location>
        <begin position="214"/>
        <end position="223"/>
    </location>
</feature>
<feature type="region of interest" description="Disordered" evidence="1">
    <location>
        <begin position="63"/>
        <end position="257"/>
    </location>
</feature>
<name>A0A6D2KB50_9BRAS</name>
<feature type="compositionally biased region" description="Low complexity" evidence="1">
    <location>
        <begin position="243"/>
        <end position="257"/>
    </location>
</feature>
<feature type="compositionally biased region" description="Polar residues" evidence="1">
    <location>
        <begin position="140"/>
        <end position="151"/>
    </location>
</feature>
<feature type="compositionally biased region" description="Basic residues" evidence="1">
    <location>
        <begin position="82"/>
        <end position="100"/>
    </location>
</feature>